<gene>
    <name evidence="2" type="ORF">KSP39_PZI004924</name>
</gene>
<sequence>MFCQSTDHSLKDCVEFHCQLDEDDKSDIQVVPTPISDSTPSTSGYVSMSPSCFQGNDVEALTRVVADLCPDMVASLTLVHISSYMDPILCEKSVLDFYLSVTPLSLVHITTFVSDGYEPPFLWRIWCAHSPLLHDLHKIVEIMGLTVVHAIGAPDWRAQSHYAHTPATGAVTPSGGRPPLHPRSPSTAAKHRPTARDLILQPRNAARTTRLAWPPRSS</sequence>
<evidence type="ECO:0000313" key="3">
    <source>
        <dbReference type="Proteomes" id="UP001418222"/>
    </source>
</evidence>
<reference evidence="2 3" key="1">
    <citation type="journal article" date="2022" name="Nat. Plants">
        <title>Genomes of leafy and leafless Platanthera orchids illuminate the evolution of mycoheterotrophy.</title>
        <authorList>
            <person name="Li M.H."/>
            <person name="Liu K.W."/>
            <person name="Li Z."/>
            <person name="Lu H.C."/>
            <person name="Ye Q.L."/>
            <person name="Zhang D."/>
            <person name="Wang J.Y."/>
            <person name="Li Y.F."/>
            <person name="Zhong Z.M."/>
            <person name="Liu X."/>
            <person name="Yu X."/>
            <person name="Liu D.K."/>
            <person name="Tu X.D."/>
            <person name="Liu B."/>
            <person name="Hao Y."/>
            <person name="Liao X.Y."/>
            <person name="Jiang Y.T."/>
            <person name="Sun W.H."/>
            <person name="Chen J."/>
            <person name="Chen Y.Q."/>
            <person name="Ai Y."/>
            <person name="Zhai J.W."/>
            <person name="Wu S.S."/>
            <person name="Zhou Z."/>
            <person name="Hsiao Y.Y."/>
            <person name="Wu W.L."/>
            <person name="Chen Y.Y."/>
            <person name="Lin Y.F."/>
            <person name="Hsu J.L."/>
            <person name="Li C.Y."/>
            <person name="Wang Z.W."/>
            <person name="Zhao X."/>
            <person name="Zhong W.Y."/>
            <person name="Ma X.K."/>
            <person name="Ma L."/>
            <person name="Huang J."/>
            <person name="Chen G.Z."/>
            <person name="Huang M.Z."/>
            <person name="Huang L."/>
            <person name="Peng D.H."/>
            <person name="Luo Y.B."/>
            <person name="Zou S.Q."/>
            <person name="Chen S.P."/>
            <person name="Lan S."/>
            <person name="Tsai W.C."/>
            <person name="Van de Peer Y."/>
            <person name="Liu Z.J."/>
        </authorList>
    </citation>
    <scope>NUCLEOTIDE SEQUENCE [LARGE SCALE GENOMIC DNA]</scope>
    <source>
        <strain evidence="2">Lor287</strain>
    </source>
</reference>
<accession>A0AAP0BU20</accession>
<dbReference type="Proteomes" id="UP001418222">
    <property type="component" value="Unassembled WGS sequence"/>
</dbReference>
<protein>
    <submittedName>
        <fullName evidence="2">Uncharacterized protein</fullName>
    </submittedName>
</protein>
<proteinExistence type="predicted"/>
<evidence type="ECO:0000313" key="2">
    <source>
        <dbReference type="EMBL" id="KAK8950947.1"/>
    </source>
</evidence>
<feature type="region of interest" description="Disordered" evidence="1">
    <location>
        <begin position="167"/>
        <end position="201"/>
    </location>
</feature>
<comment type="caution">
    <text evidence="2">The sequence shown here is derived from an EMBL/GenBank/DDBJ whole genome shotgun (WGS) entry which is preliminary data.</text>
</comment>
<dbReference type="EMBL" id="JBBWWQ010000003">
    <property type="protein sequence ID" value="KAK8950947.1"/>
    <property type="molecule type" value="Genomic_DNA"/>
</dbReference>
<organism evidence="2 3">
    <name type="scientific">Platanthera zijinensis</name>
    <dbReference type="NCBI Taxonomy" id="2320716"/>
    <lineage>
        <taxon>Eukaryota</taxon>
        <taxon>Viridiplantae</taxon>
        <taxon>Streptophyta</taxon>
        <taxon>Embryophyta</taxon>
        <taxon>Tracheophyta</taxon>
        <taxon>Spermatophyta</taxon>
        <taxon>Magnoliopsida</taxon>
        <taxon>Liliopsida</taxon>
        <taxon>Asparagales</taxon>
        <taxon>Orchidaceae</taxon>
        <taxon>Orchidoideae</taxon>
        <taxon>Orchideae</taxon>
        <taxon>Orchidinae</taxon>
        <taxon>Platanthera</taxon>
    </lineage>
</organism>
<evidence type="ECO:0000256" key="1">
    <source>
        <dbReference type="SAM" id="MobiDB-lite"/>
    </source>
</evidence>
<name>A0AAP0BU20_9ASPA</name>
<keyword evidence="3" id="KW-1185">Reference proteome</keyword>
<dbReference type="AlphaFoldDB" id="A0AAP0BU20"/>